<name>A0ABD2JFC1_HETSC</name>
<feature type="signal peptide" evidence="2">
    <location>
        <begin position="1"/>
        <end position="21"/>
    </location>
</feature>
<proteinExistence type="predicted"/>
<comment type="caution">
    <text evidence="3">The sequence shown here is derived from an EMBL/GenBank/DDBJ whole genome shotgun (WGS) entry which is preliminary data.</text>
</comment>
<dbReference type="AlphaFoldDB" id="A0ABD2JFC1"/>
<keyword evidence="2" id="KW-0732">Signal</keyword>
<evidence type="ECO:0000256" key="2">
    <source>
        <dbReference type="SAM" id="SignalP"/>
    </source>
</evidence>
<dbReference type="EMBL" id="JBICCN010000145">
    <property type="protein sequence ID" value="KAL3089309.1"/>
    <property type="molecule type" value="Genomic_DNA"/>
</dbReference>
<evidence type="ECO:0000313" key="3">
    <source>
        <dbReference type="EMBL" id="KAL3089309.1"/>
    </source>
</evidence>
<organism evidence="3 4">
    <name type="scientific">Heterodera schachtii</name>
    <name type="common">Sugarbeet cyst nematode worm</name>
    <name type="synonym">Tylenchus schachtii</name>
    <dbReference type="NCBI Taxonomy" id="97005"/>
    <lineage>
        <taxon>Eukaryota</taxon>
        <taxon>Metazoa</taxon>
        <taxon>Ecdysozoa</taxon>
        <taxon>Nematoda</taxon>
        <taxon>Chromadorea</taxon>
        <taxon>Rhabditida</taxon>
        <taxon>Tylenchina</taxon>
        <taxon>Tylenchomorpha</taxon>
        <taxon>Tylenchoidea</taxon>
        <taxon>Heteroderidae</taxon>
        <taxon>Heteroderinae</taxon>
        <taxon>Heterodera</taxon>
    </lineage>
</organism>
<feature type="region of interest" description="Disordered" evidence="1">
    <location>
        <begin position="57"/>
        <end position="120"/>
    </location>
</feature>
<dbReference type="Proteomes" id="UP001620645">
    <property type="component" value="Unassembled WGS sequence"/>
</dbReference>
<keyword evidence="4" id="KW-1185">Reference proteome</keyword>
<protein>
    <submittedName>
        <fullName evidence="3">Uncharacterized protein</fullName>
    </submittedName>
</protein>
<reference evidence="3 4" key="1">
    <citation type="submission" date="2024-10" db="EMBL/GenBank/DDBJ databases">
        <authorList>
            <person name="Kim D."/>
        </authorList>
    </citation>
    <scope>NUCLEOTIDE SEQUENCE [LARGE SCALE GENOMIC DNA]</scope>
    <source>
        <strain evidence="3">Taebaek</strain>
    </source>
</reference>
<feature type="compositionally biased region" description="Basic residues" evidence="1">
    <location>
        <begin position="70"/>
        <end position="89"/>
    </location>
</feature>
<feature type="chain" id="PRO_5044870679" evidence="2">
    <location>
        <begin position="22"/>
        <end position="257"/>
    </location>
</feature>
<feature type="compositionally biased region" description="Low complexity" evidence="1">
    <location>
        <begin position="103"/>
        <end position="117"/>
    </location>
</feature>
<gene>
    <name evidence="3" type="ORF">niasHS_007031</name>
</gene>
<sequence length="257" mass="29048">MIRKEKFLIIILILIISLCLAVTLIKSACSTIVHPTAAEERKVGILSSSSPFAPNPEASIGNGIFEPKSQHRRRWRRGKSAKKQSKSAKKQSASKSEKKEFARSLSSKSMKSSSYRSKSGRRVMEELLPKEVLKKKSFLEKVKQKLVPTSRRTFKLAINTIKKKQMHLGFEMALAKTLPQMEKKKELLKMLIYVENALILVKELSDGTKERKKLARSNSKAIRKSKSAEHLMLQNRLIDDLSGDNKSISATKKAIKE</sequence>
<evidence type="ECO:0000256" key="1">
    <source>
        <dbReference type="SAM" id="MobiDB-lite"/>
    </source>
</evidence>
<accession>A0ABD2JFC1</accession>
<evidence type="ECO:0000313" key="4">
    <source>
        <dbReference type="Proteomes" id="UP001620645"/>
    </source>
</evidence>